<proteinExistence type="predicted"/>
<organism evidence="7 8">
    <name type="scientific">Hominiventricola aquisgranensis</name>
    <dbReference type="NCBI Taxonomy" id="3133164"/>
    <lineage>
        <taxon>Bacteria</taxon>
        <taxon>Bacillati</taxon>
        <taxon>Bacillota</taxon>
        <taxon>Clostridia</taxon>
        <taxon>Lachnospirales</taxon>
        <taxon>Lachnospiraceae</taxon>
        <taxon>Hominiventricola</taxon>
    </lineage>
</organism>
<feature type="coiled-coil region" evidence="2">
    <location>
        <begin position="191"/>
        <end position="281"/>
    </location>
</feature>
<dbReference type="Proteomes" id="UP001470288">
    <property type="component" value="Unassembled WGS sequence"/>
</dbReference>
<dbReference type="Gene3D" id="6.10.250.3150">
    <property type="match status" value="1"/>
</dbReference>
<dbReference type="SUPFAM" id="SSF51261">
    <property type="entry name" value="Duplicated hybrid motif"/>
    <property type="match status" value="1"/>
</dbReference>
<evidence type="ECO:0000259" key="5">
    <source>
        <dbReference type="Pfam" id="PF01551"/>
    </source>
</evidence>
<dbReference type="PANTHER" id="PTHR21666:SF270">
    <property type="entry name" value="MUREIN HYDROLASE ACTIVATOR ENVC"/>
    <property type="match status" value="1"/>
</dbReference>
<accession>A0ABV1I2I1</accession>
<feature type="region of interest" description="Disordered" evidence="3">
    <location>
        <begin position="28"/>
        <end position="60"/>
    </location>
</feature>
<dbReference type="Pfam" id="PF01551">
    <property type="entry name" value="Peptidase_M23"/>
    <property type="match status" value="1"/>
</dbReference>
<dbReference type="InterPro" id="IPR057309">
    <property type="entry name" value="PcsB_CC"/>
</dbReference>
<evidence type="ECO:0000256" key="1">
    <source>
        <dbReference type="ARBA" id="ARBA00022729"/>
    </source>
</evidence>
<dbReference type="Pfam" id="PF24568">
    <property type="entry name" value="CC_PcsB"/>
    <property type="match status" value="1"/>
</dbReference>
<evidence type="ECO:0000313" key="7">
    <source>
        <dbReference type="EMBL" id="MEQ2579397.1"/>
    </source>
</evidence>
<evidence type="ECO:0000259" key="6">
    <source>
        <dbReference type="Pfam" id="PF24568"/>
    </source>
</evidence>
<dbReference type="EMBL" id="JBBMFC010000020">
    <property type="protein sequence ID" value="MEQ2579397.1"/>
    <property type="molecule type" value="Genomic_DNA"/>
</dbReference>
<dbReference type="InterPro" id="IPR050570">
    <property type="entry name" value="Cell_wall_metabolism_enzyme"/>
</dbReference>
<feature type="compositionally biased region" description="Acidic residues" evidence="3">
    <location>
        <begin position="33"/>
        <end position="51"/>
    </location>
</feature>
<name>A0ABV1I2I1_9FIRM</name>
<comment type="caution">
    <text evidence="7">The sequence shown here is derived from an EMBL/GenBank/DDBJ whole genome shotgun (WGS) entry which is preliminary data.</text>
</comment>
<dbReference type="InterPro" id="IPR011055">
    <property type="entry name" value="Dup_hybrid_motif"/>
</dbReference>
<sequence length="421" mass="45712">MRKRTIGILLGMAVLAFASGRVSTAMDSVYAAEESDTSDDEEDEDEEEEDDSYTKELEQKRNNALDQIKSLKSDISTVESKIKELKNSKSNLQSYINQLDGQMNTLSSQIKKLEDDIAATEDDIAARTEELEKAEADAQDQYEMMKTRICYLYENGNPSMLAAFLEADSMADMINRVEYARQVSEYDQRMMQKLSDTMQDIKEQKEALEEEKQEQEDLLSEVQAQKQAVNKAMDAKTAEINSYQEQINSASGEQSEYEKQLNEQEKLLAQVENQIAAAAAAKAAASDGDGGSSGFMWPCPASHRITSTFGKRTAPVAGASTYHKGIDIGASSGSAIVAAASGRVTTSAYSSSAGNYVVISHGNGISTVYMHASARYVSEGDVVSKGQTIAAVGSTGFSTGPHLHFGVIVNGSYVNPLGYVN</sequence>
<reference evidence="7 8" key="1">
    <citation type="submission" date="2024-03" db="EMBL/GenBank/DDBJ databases">
        <title>Human intestinal bacterial collection.</title>
        <authorList>
            <person name="Pauvert C."/>
            <person name="Hitch T.C.A."/>
            <person name="Clavel T."/>
        </authorList>
    </citation>
    <scope>NUCLEOTIDE SEQUENCE [LARGE SCALE GENOMIC DNA]</scope>
    <source>
        <strain evidence="7 8">CLA-AA-H78B</strain>
    </source>
</reference>
<feature type="signal peptide" evidence="4">
    <location>
        <begin position="1"/>
        <end position="18"/>
    </location>
</feature>
<keyword evidence="2" id="KW-0175">Coiled coil</keyword>
<evidence type="ECO:0000256" key="2">
    <source>
        <dbReference type="SAM" id="Coils"/>
    </source>
</evidence>
<feature type="domain" description="Peptidoglycan hydrolase PcsB coiled-coil" evidence="6">
    <location>
        <begin position="133"/>
        <end position="203"/>
    </location>
</feature>
<dbReference type="PANTHER" id="PTHR21666">
    <property type="entry name" value="PEPTIDASE-RELATED"/>
    <property type="match status" value="1"/>
</dbReference>
<feature type="chain" id="PRO_5046828634" evidence="4">
    <location>
        <begin position="19"/>
        <end position="421"/>
    </location>
</feature>
<evidence type="ECO:0000256" key="4">
    <source>
        <dbReference type="SAM" id="SignalP"/>
    </source>
</evidence>
<evidence type="ECO:0000256" key="3">
    <source>
        <dbReference type="SAM" id="MobiDB-lite"/>
    </source>
</evidence>
<dbReference type="CDD" id="cd12797">
    <property type="entry name" value="M23_peptidase"/>
    <property type="match status" value="1"/>
</dbReference>
<gene>
    <name evidence="7" type="ORF">WMO62_11245</name>
</gene>
<dbReference type="Gene3D" id="2.70.70.10">
    <property type="entry name" value="Glucose Permease (Domain IIA)"/>
    <property type="match status" value="1"/>
</dbReference>
<keyword evidence="1 4" id="KW-0732">Signal</keyword>
<dbReference type="InterPro" id="IPR016047">
    <property type="entry name" value="M23ase_b-sheet_dom"/>
</dbReference>
<feature type="domain" description="M23ase beta-sheet core" evidence="5">
    <location>
        <begin position="322"/>
        <end position="416"/>
    </location>
</feature>
<keyword evidence="8" id="KW-1185">Reference proteome</keyword>
<protein>
    <submittedName>
        <fullName evidence="7">Peptidoglycan DD-metalloendopeptidase family protein</fullName>
    </submittedName>
</protein>
<evidence type="ECO:0000313" key="8">
    <source>
        <dbReference type="Proteomes" id="UP001470288"/>
    </source>
</evidence>